<dbReference type="SUPFAM" id="SSF56784">
    <property type="entry name" value="HAD-like"/>
    <property type="match status" value="1"/>
</dbReference>
<evidence type="ECO:0000313" key="2">
    <source>
        <dbReference type="Proteomes" id="UP001159042"/>
    </source>
</evidence>
<organism evidence="1 2">
    <name type="scientific">Exocentrus adspersus</name>
    <dbReference type="NCBI Taxonomy" id="1586481"/>
    <lineage>
        <taxon>Eukaryota</taxon>
        <taxon>Metazoa</taxon>
        <taxon>Ecdysozoa</taxon>
        <taxon>Arthropoda</taxon>
        <taxon>Hexapoda</taxon>
        <taxon>Insecta</taxon>
        <taxon>Pterygota</taxon>
        <taxon>Neoptera</taxon>
        <taxon>Endopterygota</taxon>
        <taxon>Coleoptera</taxon>
        <taxon>Polyphaga</taxon>
        <taxon>Cucujiformia</taxon>
        <taxon>Chrysomeloidea</taxon>
        <taxon>Cerambycidae</taxon>
        <taxon>Lamiinae</taxon>
        <taxon>Acanthocinini</taxon>
        <taxon>Exocentrus</taxon>
    </lineage>
</organism>
<dbReference type="Gene3D" id="3.40.50.1000">
    <property type="entry name" value="HAD superfamily/HAD-like"/>
    <property type="match status" value="1"/>
</dbReference>
<protein>
    <submittedName>
        <fullName evidence="1">Uncharacterized protein</fullName>
    </submittedName>
</protein>
<name>A0AAV8VY71_9CUCU</name>
<dbReference type="GO" id="GO:0016791">
    <property type="term" value="F:phosphatase activity"/>
    <property type="evidence" value="ECO:0007669"/>
    <property type="project" value="TreeGrafter"/>
</dbReference>
<dbReference type="InterPro" id="IPR023214">
    <property type="entry name" value="HAD_sf"/>
</dbReference>
<dbReference type="PANTHER" id="PTHR18901">
    <property type="entry name" value="2-DEOXYGLUCOSE-6-PHOSPHATE PHOSPHATASE 2"/>
    <property type="match status" value="1"/>
</dbReference>
<dbReference type="EMBL" id="JANEYG010000021">
    <property type="protein sequence ID" value="KAJ8919017.1"/>
    <property type="molecule type" value="Genomic_DNA"/>
</dbReference>
<evidence type="ECO:0000313" key="1">
    <source>
        <dbReference type="EMBL" id="KAJ8919017.1"/>
    </source>
</evidence>
<accession>A0AAV8VY71</accession>
<proteinExistence type="predicted"/>
<dbReference type="AlphaFoldDB" id="A0AAV8VY71"/>
<reference evidence="1 2" key="1">
    <citation type="journal article" date="2023" name="Insect Mol. Biol.">
        <title>Genome sequencing provides insights into the evolution of gene families encoding plant cell wall-degrading enzymes in longhorned beetles.</title>
        <authorList>
            <person name="Shin N.R."/>
            <person name="Okamura Y."/>
            <person name="Kirsch R."/>
            <person name="Pauchet Y."/>
        </authorList>
    </citation>
    <scope>NUCLEOTIDE SEQUENCE [LARGE SCALE GENOMIC DNA]</scope>
    <source>
        <strain evidence="1">EAD_L_NR</strain>
    </source>
</reference>
<gene>
    <name evidence="1" type="ORF">NQ315_016922</name>
</gene>
<keyword evidence="2" id="KW-1185">Reference proteome</keyword>
<dbReference type="PANTHER" id="PTHR18901:SF38">
    <property type="entry name" value="PSEUDOURIDINE-5'-PHOSPHATASE"/>
    <property type="match status" value="1"/>
</dbReference>
<dbReference type="InterPro" id="IPR036412">
    <property type="entry name" value="HAD-like_sf"/>
</dbReference>
<dbReference type="Proteomes" id="UP001159042">
    <property type="component" value="Unassembled WGS sequence"/>
</dbReference>
<sequence length="63" mass="6892">MLRTRCLVLEDAATGVRAARAAGMQAVMVPSPEVTEELRKPATLVLKSLNDFKPELFGLPPRE</sequence>
<comment type="caution">
    <text evidence="1">The sequence shown here is derived from an EMBL/GenBank/DDBJ whole genome shotgun (WGS) entry which is preliminary data.</text>
</comment>